<gene>
    <name evidence="4" type="ORF">FA14DRAFT_28440</name>
</gene>
<keyword evidence="2" id="KW-0732">Signal</keyword>
<dbReference type="OrthoDB" id="15189at2759"/>
<dbReference type="InterPro" id="IPR021109">
    <property type="entry name" value="Peptidase_aspartic_dom_sf"/>
</dbReference>
<dbReference type="PANTHER" id="PTHR47966:SF57">
    <property type="entry name" value="PEPTIDASE A1 DOMAIN-CONTAINING PROTEIN"/>
    <property type="match status" value="1"/>
</dbReference>
<evidence type="ECO:0000256" key="2">
    <source>
        <dbReference type="SAM" id="SignalP"/>
    </source>
</evidence>
<keyword evidence="5" id="KW-1185">Reference proteome</keyword>
<keyword evidence="4" id="KW-0645">Protease</keyword>
<feature type="chain" id="PRO_5016428937" evidence="2">
    <location>
        <begin position="22"/>
        <end position="394"/>
    </location>
</feature>
<dbReference type="CDD" id="cd05471">
    <property type="entry name" value="pepsin_like"/>
    <property type="match status" value="1"/>
</dbReference>
<dbReference type="PRINTS" id="PR00792">
    <property type="entry name" value="PEPSIN"/>
</dbReference>
<dbReference type="Gene3D" id="2.40.70.10">
    <property type="entry name" value="Acid Proteases"/>
    <property type="match status" value="2"/>
</dbReference>
<feature type="domain" description="Peptidase A1" evidence="3">
    <location>
        <begin position="111"/>
        <end position="392"/>
    </location>
</feature>
<comment type="similarity">
    <text evidence="1">Belongs to the peptidase A1 family.</text>
</comment>
<dbReference type="InterPro" id="IPR001461">
    <property type="entry name" value="Aspartic_peptidase_A1"/>
</dbReference>
<dbReference type="SUPFAM" id="SSF50630">
    <property type="entry name" value="Acid proteases"/>
    <property type="match status" value="1"/>
</dbReference>
<dbReference type="RefSeq" id="XP_025358927.1">
    <property type="nucleotide sequence ID" value="XM_025502130.1"/>
</dbReference>
<keyword evidence="4" id="KW-0378">Hydrolase</keyword>
<dbReference type="InParanoid" id="A0A316VSY7"/>
<dbReference type="STRING" id="1280837.A0A316VSY7"/>
<dbReference type="AlphaFoldDB" id="A0A316VSY7"/>
<feature type="signal peptide" evidence="2">
    <location>
        <begin position="1"/>
        <end position="21"/>
    </location>
</feature>
<dbReference type="Proteomes" id="UP000245771">
    <property type="component" value="Unassembled WGS sequence"/>
</dbReference>
<sequence length="394" mass="41249">MKLTASFAALATVLLSAVTLAAPNPASLNQNTIPLNKKRDALLVPGTNEVDFTKVRAHLDHVKAKYSDNLQAFKSNTGNTHPLQSKTFEPFSKRAGTGSVSLTDIQNEELWSGPVKFGGQTIYVDFDTGSADVIVNHNSYTPGPTAKNTGRTFRTAYGDGTTASGPVYTDTFSIGGLSASSAALGWSSNQFLTGESPNNGIAGMSYPSLATLGYPPFFDTLSKAGALAKNVFTFTLSKGTSTLYLGGVDPKAGTPTYVNVDSSQGFWTIDSGSIAGVSTGSIQDTGTTVIVAPTNTAQSIFANLPGVTQFQQDGAYYGAYNCNSPPKVTIKLGGYSQALSSATTSFGTTNDGQCVLSVVGEDIGLDSVILGDSWLQNVHAVFDRDSNRVGFSRQ</sequence>
<dbReference type="PROSITE" id="PS51767">
    <property type="entry name" value="PEPTIDASE_A1"/>
    <property type="match status" value="1"/>
</dbReference>
<name>A0A316VSY7_9BASI</name>
<dbReference type="GeneID" id="37023911"/>
<dbReference type="InterPro" id="IPR034164">
    <property type="entry name" value="Pepsin-like_dom"/>
</dbReference>
<dbReference type="Pfam" id="PF00026">
    <property type="entry name" value="Asp"/>
    <property type="match status" value="1"/>
</dbReference>
<evidence type="ECO:0000313" key="4">
    <source>
        <dbReference type="EMBL" id="PWN38625.1"/>
    </source>
</evidence>
<evidence type="ECO:0000256" key="1">
    <source>
        <dbReference type="ARBA" id="ARBA00007447"/>
    </source>
</evidence>
<protein>
    <submittedName>
        <fullName evidence="4">Acid protease</fullName>
    </submittedName>
</protein>
<organism evidence="4 5">
    <name type="scientific">Meira miltonrushii</name>
    <dbReference type="NCBI Taxonomy" id="1280837"/>
    <lineage>
        <taxon>Eukaryota</taxon>
        <taxon>Fungi</taxon>
        <taxon>Dikarya</taxon>
        <taxon>Basidiomycota</taxon>
        <taxon>Ustilaginomycotina</taxon>
        <taxon>Exobasidiomycetes</taxon>
        <taxon>Exobasidiales</taxon>
        <taxon>Brachybasidiaceae</taxon>
        <taxon>Meira</taxon>
    </lineage>
</organism>
<dbReference type="EMBL" id="KZ819602">
    <property type="protein sequence ID" value="PWN38625.1"/>
    <property type="molecule type" value="Genomic_DNA"/>
</dbReference>
<dbReference type="PANTHER" id="PTHR47966">
    <property type="entry name" value="BETA-SITE APP-CLEAVING ENZYME, ISOFORM A-RELATED"/>
    <property type="match status" value="1"/>
</dbReference>
<accession>A0A316VSY7</accession>
<evidence type="ECO:0000259" key="3">
    <source>
        <dbReference type="PROSITE" id="PS51767"/>
    </source>
</evidence>
<proteinExistence type="inferred from homology"/>
<dbReference type="GO" id="GO:0006508">
    <property type="term" value="P:proteolysis"/>
    <property type="evidence" value="ECO:0007669"/>
    <property type="project" value="UniProtKB-KW"/>
</dbReference>
<reference evidence="4 5" key="1">
    <citation type="journal article" date="2018" name="Mol. Biol. Evol.">
        <title>Broad Genomic Sampling Reveals a Smut Pathogenic Ancestry of the Fungal Clade Ustilaginomycotina.</title>
        <authorList>
            <person name="Kijpornyongpan T."/>
            <person name="Mondo S.J."/>
            <person name="Barry K."/>
            <person name="Sandor L."/>
            <person name="Lee J."/>
            <person name="Lipzen A."/>
            <person name="Pangilinan J."/>
            <person name="LaButti K."/>
            <person name="Hainaut M."/>
            <person name="Henrissat B."/>
            <person name="Grigoriev I.V."/>
            <person name="Spatafora J.W."/>
            <person name="Aime M.C."/>
        </authorList>
    </citation>
    <scope>NUCLEOTIDE SEQUENCE [LARGE SCALE GENOMIC DNA]</scope>
    <source>
        <strain evidence="4 5">MCA 3882</strain>
    </source>
</reference>
<evidence type="ECO:0000313" key="5">
    <source>
        <dbReference type="Proteomes" id="UP000245771"/>
    </source>
</evidence>
<dbReference type="InterPro" id="IPR033121">
    <property type="entry name" value="PEPTIDASE_A1"/>
</dbReference>
<dbReference type="GO" id="GO:0004190">
    <property type="term" value="F:aspartic-type endopeptidase activity"/>
    <property type="evidence" value="ECO:0007669"/>
    <property type="project" value="InterPro"/>
</dbReference>